<proteinExistence type="predicted"/>
<protein>
    <submittedName>
        <fullName evidence="1">Uncharacterized protein</fullName>
    </submittedName>
</protein>
<dbReference type="AlphaFoldDB" id="A0A4R5PGR7"/>
<reference evidence="1 2" key="1">
    <citation type="journal article" date="2019" name="Sci. Rep.">
        <title>Extended insight into the Mycobacterium chelonae-abscessus complex through whole genome sequencing of Mycobacterium salmoniphilum outbreak and Mycobacterium salmoniphilum-like strains.</title>
        <authorList>
            <person name="Behra P.R.K."/>
            <person name="Das S."/>
            <person name="Pettersson B.M.F."/>
            <person name="Shirreff L."/>
            <person name="DuCote T."/>
            <person name="Jacobsson K.G."/>
            <person name="Ennis D.G."/>
            <person name="Kirsebom L.A."/>
        </authorList>
    </citation>
    <scope>NUCLEOTIDE SEQUENCE [LARGE SCALE GENOMIC DNA]</scope>
    <source>
        <strain evidence="1 2">DSM 45524</strain>
    </source>
</reference>
<organism evidence="1 2">
    <name type="scientific">Mycobacteroides franklinii</name>
    <dbReference type="NCBI Taxonomy" id="948102"/>
    <lineage>
        <taxon>Bacteria</taxon>
        <taxon>Bacillati</taxon>
        <taxon>Actinomycetota</taxon>
        <taxon>Actinomycetes</taxon>
        <taxon>Mycobacteriales</taxon>
        <taxon>Mycobacteriaceae</taxon>
        <taxon>Mycobacteroides</taxon>
    </lineage>
</organism>
<dbReference type="Proteomes" id="UP000295627">
    <property type="component" value="Unassembled WGS sequence"/>
</dbReference>
<comment type="caution">
    <text evidence="1">The sequence shown here is derived from an EMBL/GenBank/DDBJ whole genome shotgun (WGS) entry which is preliminary data.</text>
</comment>
<sequence>MSGGVRMRLLTRWAGIIALTLGLTAGSLASALADPDISGDPNPYPDVNNTTKFRQADFEQFLRDDTDGAWFSTPRGLTCAIWIDGSFGCNGSFPGAPAGTNQVAWFPGDWRAHFDATGERLFTPATRPPVLTPGNYFNYRAVKCAVTKDEGVYCFRGHSASSFNGDQFYIAANQSWLGETKPRPER</sequence>
<evidence type="ECO:0000313" key="1">
    <source>
        <dbReference type="EMBL" id="TDH25902.1"/>
    </source>
</evidence>
<name>A0A4R5PGR7_9MYCO</name>
<dbReference type="EMBL" id="RXLR01000005">
    <property type="protein sequence ID" value="TDH25902.1"/>
    <property type="molecule type" value="Genomic_DNA"/>
</dbReference>
<accession>A0A4R5PGR7</accession>
<gene>
    <name evidence="1" type="ORF">EJ571_00955</name>
</gene>
<evidence type="ECO:0000313" key="2">
    <source>
        <dbReference type="Proteomes" id="UP000295627"/>
    </source>
</evidence>